<keyword evidence="12" id="KW-0472">Membrane</keyword>
<dbReference type="CDD" id="cd00130">
    <property type="entry name" value="PAS"/>
    <property type="match status" value="2"/>
</dbReference>
<evidence type="ECO:0000256" key="10">
    <source>
        <dbReference type="ARBA" id="ARBA00022989"/>
    </source>
</evidence>
<evidence type="ECO:0000313" key="16">
    <source>
        <dbReference type="EMBL" id="APE95739.1"/>
    </source>
</evidence>
<evidence type="ECO:0000313" key="17">
    <source>
        <dbReference type="Proteomes" id="UP000186165"/>
    </source>
</evidence>
<dbReference type="NCBIfam" id="TIGR00229">
    <property type="entry name" value="sensory_box"/>
    <property type="match status" value="2"/>
</dbReference>
<evidence type="ECO:0000256" key="12">
    <source>
        <dbReference type="ARBA" id="ARBA00023136"/>
    </source>
</evidence>
<dbReference type="PRINTS" id="PR00344">
    <property type="entry name" value="BCTRLSENSOR"/>
</dbReference>
<keyword evidence="7" id="KW-0547">Nucleotide-binding</keyword>
<feature type="domain" description="PAC" evidence="15">
    <location>
        <begin position="211"/>
        <end position="265"/>
    </location>
</feature>
<dbReference type="InterPro" id="IPR035965">
    <property type="entry name" value="PAS-like_dom_sf"/>
</dbReference>
<protein>
    <recommendedName>
        <fullName evidence="3">histidine kinase</fullName>
        <ecNumber evidence="3">2.7.13.3</ecNumber>
    </recommendedName>
</protein>
<dbReference type="InterPro" id="IPR000700">
    <property type="entry name" value="PAS-assoc_C"/>
</dbReference>
<dbReference type="GeneID" id="30417824"/>
<evidence type="ECO:0000256" key="1">
    <source>
        <dbReference type="ARBA" id="ARBA00000085"/>
    </source>
</evidence>
<sequence>MDNTQSGTDELFERTTQGDVYRELFEALPDPVLVFDPETGRVVECNAQATTLFGYSRAELRGTSIATLSSDLGAHSRDRATDVFKRATDGQPITLRRQATAGDGSVFWAAITLQATDIGGEEYVLGTVRDTGETVKEEADIRAFKTAVENAGHSIYWTDTDGTIQYANPAFEEITGYDRTEAVGRNPRMLQSGEMSDSYYEELWETILAGETFQREVVNESAEGERFVVSQTIAPIEGPAGDIERFVAVNSDITERKRHEEKLEAEKEHVEQLHQRLSVMNRILRHDIRSSVNIIKGNAELARSSTQKLESALETVIDESDRLRRIAESVRHIESAIDDHGSEKNVIDVATRVKTKVMGFKNEYPDTTISVSVPDSVTASARERFDLALDHVLSNAVKHNDRDSPTVEVTVTDPPESETVEITVADDGPGIPDAEIDPLEAGRETPLAHSSGLGLWLTQWIVTVSDGTISFEENDPRGTIVRIELPSA</sequence>
<dbReference type="InterPro" id="IPR036097">
    <property type="entry name" value="HisK_dim/P_sf"/>
</dbReference>
<dbReference type="SUPFAM" id="SSF55874">
    <property type="entry name" value="ATPase domain of HSP90 chaperone/DNA topoisomerase II/histidine kinase"/>
    <property type="match status" value="1"/>
</dbReference>
<keyword evidence="4" id="KW-0597">Phosphoprotein</keyword>
<dbReference type="GO" id="GO:0000155">
    <property type="term" value="F:phosphorelay sensor kinase activity"/>
    <property type="evidence" value="ECO:0007669"/>
    <property type="project" value="InterPro"/>
</dbReference>
<organism evidence="16 17">
    <name type="scientific">Halodesulfurarchaeum formicicum</name>
    <dbReference type="NCBI Taxonomy" id="1873524"/>
    <lineage>
        <taxon>Archaea</taxon>
        <taxon>Methanobacteriati</taxon>
        <taxon>Methanobacteriota</taxon>
        <taxon>Stenosarchaea group</taxon>
        <taxon>Halobacteria</taxon>
        <taxon>Halobacteriales</taxon>
        <taxon>Halobacteriaceae</taxon>
        <taxon>Halodesulfurarchaeum</taxon>
    </lineage>
</organism>
<keyword evidence="5" id="KW-0808">Transferase</keyword>
<evidence type="ECO:0000256" key="6">
    <source>
        <dbReference type="ARBA" id="ARBA00022692"/>
    </source>
</evidence>
<dbReference type="SUPFAM" id="SSF55785">
    <property type="entry name" value="PYP-like sensor domain (PAS domain)"/>
    <property type="match status" value="2"/>
</dbReference>
<feature type="domain" description="Histidine kinase" evidence="13">
    <location>
        <begin position="283"/>
        <end position="488"/>
    </location>
</feature>
<keyword evidence="9" id="KW-0067">ATP-binding</keyword>
<dbReference type="SUPFAM" id="SSF47384">
    <property type="entry name" value="Homodimeric domain of signal transducing histidine kinase"/>
    <property type="match status" value="1"/>
</dbReference>
<keyword evidence="6" id="KW-0812">Transmembrane</keyword>
<dbReference type="SMART" id="SM00387">
    <property type="entry name" value="HATPase_c"/>
    <property type="match status" value="1"/>
</dbReference>
<dbReference type="PROSITE" id="PS50109">
    <property type="entry name" value="HIS_KIN"/>
    <property type="match status" value="1"/>
</dbReference>
<proteinExistence type="predicted"/>
<dbReference type="CDD" id="cd00082">
    <property type="entry name" value="HisKA"/>
    <property type="match status" value="1"/>
</dbReference>
<dbReference type="GO" id="GO:0007234">
    <property type="term" value="P:osmosensory signaling via phosphorelay pathway"/>
    <property type="evidence" value="ECO:0007669"/>
    <property type="project" value="TreeGrafter"/>
</dbReference>
<reference evidence="17" key="1">
    <citation type="submission" date="2016-08" db="EMBL/GenBank/DDBJ databases">
        <title>Discovery of first anaerobic lithoheterotrophic haloarchae widely represented in hypersaline habitats.</title>
        <authorList>
            <person name="Sorokin D.Y."/>
            <person name="Kublanov I.V."/>
            <person name="Roman P."/>
            <person name="Sinninghe Damste J.S."/>
            <person name="Golyshin P.N."/>
            <person name="Rojo D."/>
            <person name="Ciordia S."/>
            <person name="Mena Md.C."/>
            <person name="Ferrer M."/>
            <person name="Smedile F."/>
            <person name="Messina E."/>
            <person name="La Cono V."/>
            <person name="Yakimov M.M."/>
        </authorList>
    </citation>
    <scope>NUCLEOTIDE SEQUENCE [LARGE SCALE GENOMIC DNA]</scope>
    <source>
        <strain evidence="17">HSR6</strain>
    </source>
</reference>
<dbReference type="PANTHER" id="PTHR42878:SF7">
    <property type="entry name" value="SENSOR HISTIDINE KINASE GLRK"/>
    <property type="match status" value="1"/>
</dbReference>
<dbReference type="GO" id="GO:0030295">
    <property type="term" value="F:protein kinase activator activity"/>
    <property type="evidence" value="ECO:0007669"/>
    <property type="project" value="TreeGrafter"/>
</dbReference>
<evidence type="ECO:0000256" key="4">
    <source>
        <dbReference type="ARBA" id="ARBA00022553"/>
    </source>
</evidence>
<evidence type="ECO:0000256" key="2">
    <source>
        <dbReference type="ARBA" id="ARBA00004141"/>
    </source>
</evidence>
<dbReference type="InterPro" id="IPR036890">
    <property type="entry name" value="HATPase_C_sf"/>
</dbReference>
<dbReference type="SMART" id="SM00086">
    <property type="entry name" value="PAC"/>
    <property type="match status" value="2"/>
</dbReference>
<comment type="subcellular location">
    <subcellularLocation>
        <location evidence="2">Membrane</location>
        <topology evidence="2">Multi-pass membrane protein</topology>
    </subcellularLocation>
</comment>
<dbReference type="InterPro" id="IPR001610">
    <property type="entry name" value="PAC"/>
</dbReference>
<dbReference type="EMBL" id="CP016804">
    <property type="protein sequence ID" value="APE95739.1"/>
    <property type="molecule type" value="Genomic_DNA"/>
</dbReference>
<dbReference type="Pfam" id="PF08448">
    <property type="entry name" value="PAS_4"/>
    <property type="match status" value="1"/>
</dbReference>
<keyword evidence="8 16" id="KW-0418">Kinase</keyword>
<evidence type="ECO:0000259" key="15">
    <source>
        <dbReference type="PROSITE" id="PS50113"/>
    </source>
</evidence>
<dbReference type="InterPro" id="IPR005467">
    <property type="entry name" value="His_kinase_dom"/>
</dbReference>
<dbReference type="CDD" id="cd00075">
    <property type="entry name" value="HATPase"/>
    <property type="match status" value="1"/>
</dbReference>
<dbReference type="Pfam" id="PF00989">
    <property type="entry name" value="PAS"/>
    <property type="match status" value="1"/>
</dbReference>
<dbReference type="OrthoDB" id="230688at2157"/>
<dbReference type="EC" id="2.7.13.3" evidence="3"/>
<dbReference type="SMART" id="SM00091">
    <property type="entry name" value="PAS"/>
    <property type="match status" value="2"/>
</dbReference>
<dbReference type="Pfam" id="PF00512">
    <property type="entry name" value="HisKA"/>
    <property type="match status" value="1"/>
</dbReference>
<dbReference type="InterPro" id="IPR003661">
    <property type="entry name" value="HisK_dim/P_dom"/>
</dbReference>
<dbReference type="Pfam" id="PF02518">
    <property type="entry name" value="HATPase_c"/>
    <property type="match status" value="1"/>
</dbReference>
<dbReference type="InterPro" id="IPR000014">
    <property type="entry name" value="PAS"/>
</dbReference>
<feature type="domain" description="PAS" evidence="14">
    <location>
        <begin position="17"/>
        <end position="91"/>
    </location>
</feature>
<dbReference type="GO" id="GO:0005524">
    <property type="term" value="F:ATP binding"/>
    <property type="evidence" value="ECO:0007669"/>
    <property type="project" value="UniProtKB-KW"/>
</dbReference>
<accession>A0A1J1AD86</accession>
<evidence type="ECO:0000256" key="11">
    <source>
        <dbReference type="ARBA" id="ARBA00023012"/>
    </source>
</evidence>
<dbReference type="Proteomes" id="UP000186165">
    <property type="component" value="Chromosome"/>
</dbReference>
<evidence type="ECO:0000256" key="7">
    <source>
        <dbReference type="ARBA" id="ARBA00022741"/>
    </source>
</evidence>
<dbReference type="PROSITE" id="PS50112">
    <property type="entry name" value="PAS"/>
    <property type="match status" value="2"/>
</dbReference>
<dbReference type="GO" id="GO:0016020">
    <property type="term" value="C:membrane"/>
    <property type="evidence" value="ECO:0007669"/>
    <property type="project" value="UniProtKB-SubCell"/>
</dbReference>
<dbReference type="InterPro" id="IPR050351">
    <property type="entry name" value="BphY/WalK/GraS-like"/>
</dbReference>
<dbReference type="GO" id="GO:0000156">
    <property type="term" value="F:phosphorelay response regulator activity"/>
    <property type="evidence" value="ECO:0007669"/>
    <property type="project" value="TreeGrafter"/>
</dbReference>
<comment type="catalytic activity">
    <reaction evidence="1">
        <text>ATP + protein L-histidine = ADP + protein N-phospho-L-histidine.</text>
        <dbReference type="EC" id="2.7.13.3"/>
    </reaction>
</comment>
<keyword evidence="17" id="KW-1185">Reference proteome</keyword>
<dbReference type="InterPro" id="IPR013767">
    <property type="entry name" value="PAS_fold"/>
</dbReference>
<evidence type="ECO:0000259" key="14">
    <source>
        <dbReference type="PROSITE" id="PS50112"/>
    </source>
</evidence>
<gene>
    <name evidence="16" type="ORF">HSR6_1295</name>
</gene>
<dbReference type="InterPro" id="IPR013656">
    <property type="entry name" value="PAS_4"/>
</dbReference>
<dbReference type="InterPro" id="IPR004358">
    <property type="entry name" value="Sig_transdc_His_kin-like_C"/>
</dbReference>
<dbReference type="PROSITE" id="PS50113">
    <property type="entry name" value="PAC"/>
    <property type="match status" value="1"/>
</dbReference>
<keyword evidence="10" id="KW-1133">Transmembrane helix</keyword>
<evidence type="ECO:0000256" key="3">
    <source>
        <dbReference type="ARBA" id="ARBA00012438"/>
    </source>
</evidence>
<dbReference type="KEGG" id="hhsr:HSR6_1295"/>
<evidence type="ECO:0000256" key="9">
    <source>
        <dbReference type="ARBA" id="ARBA00022840"/>
    </source>
</evidence>
<dbReference type="AlphaFoldDB" id="A0A1J1AD86"/>
<evidence type="ECO:0000256" key="8">
    <source>
        <dbReference type="ARBA" id="ARBA00022777"/>
    </source>
</evidence>
<evidence type="ECO:0000259" key="13">
    <source>
        <dbReference type="PROSITE" id="PS50109"/>
    </source>
</evidence>
<dbReference type="PANTHER" id="PTHR42878">
    <property type="entry name" value="TWO-COMPONENT HISTIDINE KINASE"/>
    <property type="match status" value="1"/>
</dbReference>
<feature type="domain" description="PAS" evidence="14">
    <location>
        <begin position="140"/>
        <end position="186"/>
    </location>
</feature>
<dbReference type="RefSeq" id="WP_071933155.1">
    <property type="nucleotide sequence ID" value="NZ_CP016804.1"/>
</dbReference>
<dbReference type="Gene3D" id="3.30.565.10">
    <property type="entry name" value="Histidine kinase-like ATPase, C-terminal domain"/>
    <property type="match status" value="1"/>
</dbReference>
<name>A0A1J1AD86_9EURY</name>
<dbReference type="InterPro" id="IPR003594">
    <property type="entry name" value="HATPase_dom"/>
</dbReference>
<keyword evidence="11" id="KW-0902">Two-component regulatory system</keyword>
<evidence type="ECO:0000256" key="5">
    <source>
        <dbReference type="ARBA" id="ARBA00022679"/>
    </source>
</evidence>
<dbReference type="Gene3D" id="3.30.450.20">
    <property type="entry name" value="PAS domain"/>
    <property type="match status" value="2"/>
</dbReference>